<dbReference type="GO" id="GO:0006508">
    <property type="term" value="P:proteolysis"/>
    <property type="evidence" value="ECO:0007669"/>
    <property type="project" value="InterPro"/>
</dbReference>
<dbReference type="Proteomes" id="UP000249056">
    <property type="component" value="Unassembled WGS sequence"/>
</dbReference>
<accession>A0A395ILQ7</accession>
<proteinExistence type="predicted"/>
<dbReference type="AlphaFoldDB" id="A0A395ILQ7"/>
<dbReference type="GO" id="GO:0004252">
    <property type="term" value="F:serine-type endopeptidase activity"/>
    <property type="evidence" value="ECO:0007669"/>
    <property type="project" value="InterPro"/>
</dbReference>
<dbReference type="InterPro" id="IPR036852">
    <property type="entry name" value="Peptidase_S8/S53_dom_sf"/>
</dbReference>
<comment type="caution">
    <text evidence="2">The sequence shown here is derived from an EMBL/GenBank/DDBJ whole genome shotgun (WGS) entry which is preliminary data.</text>
</comment>
<dbReference type="SUPFAM" id="SSF52743">
    <property type="entry name" value="Subtilisin-like"/>
    <property type="match status" value="1"/>
</dbReference>
<dbReference type="OrthoDB" id="5386278at2759"/>
<feature type="domain" description="Peptidase S8/S53" evidence="1">
    <location>
        <begin position="4"/>
        <end position="102"/>
    </location>
</feature>
<dbReference type="Pfam" id="PF00082">
    <property type="entry name" value="Peptidase_S8"/>
    <property type="match status" value="1"/>
</dbReference>
<evidence type="ECO:0000259" key="1">
    <source>
        <dbReference type="Pfam" id="PF00082"/>
    </source>
</evidence>
<protein>
    <recommendedName>
        <fullName evidence="1">Peptidase S8/S53 domain-containing protein</fullName>
    </recommendedName>
</protein>
<organism evidence="2 3">
    <name type="scientific">Monilinia fructigena</name>
    <dbReference type="NCBI Taxonomy" id="38457"/>
    <lineage>
        <taxon>Eukaryota</taxon>
        <taxon>Fungi</taxon>
        <taxon>Dikarya</taxon>
        <taxon>Ascomycota</taxon>
        <taxon>Pezizomycotina</taxon>
        <taxon>Leotiomycetes</taxon>
        <taxon>Helotiales</taxon>
        <taxon>Sclerotiniaceae</taxon>
        <taxon>Monilinia</taxon>
    </lineage>
</organism>
<gene>
    <name evidence="2" type="ORF">DID88_010289</name>
</gene>
<dbReference type="InterPro" id="IPR000209">
    <property type="entry name" value="Peptidase_S8/S53_dom"/>
</dbReference>
<keyword evidence="3" id="KW-1185">Reference proteome</keyword>
<dbReference type="Gene3D" id="3.40.50.200">
    <property type="entry name" value="Peptidase S8/S53 domain"/>
    <property type="match status" value="1"/>
</dbReference>
<dbReference type="EMBL" id="QKRW01000033">
    <property type="protein sequence ID" value="RAL61210.1"/>
    <property type="molecule type" value="Genomic_DNA"/>
</dbReference>
<name>A0A395ILQ7_9HELO</name>
<evidence type="ECO:0000313" key="3">
    <source>
        <dbReference type="Proteomes" id="UP000249056"/>
    </source>
</evidence>
<sequence length="193" mass="21220">MKQLKTAIETANRAGILMFCSASDQGANSNGHCYPGAWNQCIRIGGATFTGEKLTWVDDDIDFSLPGRNVPFPSKDGKSIVYESGSSVATAAASGLAGVSIYSARLLNANNPEYKANIFEDRIKMTTAFRNMAAKGADRKFPQTDRILNKTFKKNIMNVIKKSRTIDIETLSWSKGDREFKALEDLLNQLQVV</sequence>
<evidence type="ECO:0000313" key="2">
    <source>
        <dbReference type="EMBL" id="RAL61210.1"/>
    </source>
</evidence>
<reference evidence="2 3" key="1">
    <citation type="submission" date="2018-06" db="EMBL/GenBank/DDBJ databases">
        <title>Genome Sequence of the Brown Rot Fungal Pathogen Monilinia fructigena.</title>
        <authorList>
            <person name="Landi L."/>
            <person name="De Miccolis Angelini R.M."/>
            <person name="Pollastro S."/>
            <person name="Abate D."/>
            <person name="Faretra F."/>
            <person name="Romanazzi G."/>
        </authorList>
    </citation>
    <scope>NUCLEOTIDE SEQUENCE [LARGE SCALE GENOMIC DNA]</scope>
    <source>
        <strain evidence="2 3">Mfrg269</strain>
    </source>
</reference>